<proteinExistence type="predicted"/>
<dbReference type="AlphaFoldDB" id="A0A0A9EYB9"/>
<accession>A0A0A9EYB9</accession>
<sequence>MLTTACFSYPPNNWIHFRETQDPAGWTCCRFTGPLDDGTQKCSNYCG</sequence>
<dbReference type="EMBL" id="GBRH01192136">
    <property type="protein sequence ID" value="JAE05760.1"/>
    <property type="molecule type" value="Transcribed_RNA"/>
</dbReference>
<reference evidence="1" key="2">
    <citation type="journal article" date="2015" name="Data Brief">
        <title>Shoot transcriptome of the giant reed, Arundo donax.</title>
        <authorList>
            <person name="Barrero R.A."/>
            <person name="Guerrero F.D."/>
            <person name="Moolhuijzen P."/>
            <person name="Goolsby J.A."/>
            <person name="Tidwell J."/>
            <person name="Bellgard S.E."/>
            <person name="Bellgard M.I."/>
        </authorList>
    </citation>
    <scope>NUCLEOTIDE SEQUENCE</scope>
    <source>
        <tissue evidence="1">Shoot tissue taken approximately 20 cm above the soil surface</tissue>
    </source>
</reference>
<evidence type="ECO:0000313" key="1">
    <source>
        <dbReference type="EMBL" id="JAE05760.1"/>
    </source>
</evidence>
<name>A0A0A9EYB9_ARUDO</name>
<reference evidence="1" key="1">
    <citation type="submission" date="2014-09" db="EMBL/GenBank/DDBJ databases">
        <authorList>
            <person name="Magalhaes I.L.F."/>
            <person name="Oliveira U."/>
            <person name="Santos F.R."/>
            <person name="Vidigal T.H.D.A."/>
            <person name="Brescovit A.D."/>
            <person name="Santos A.J."/>
        </authorList>
    </citation>
    <scope>NUCLEOTIDE SEQUENCE</scope>
    <source>
        <tissue evidence="1">Shoot tissue taken approximately 20 cm above the soil surface</tissue>
    </source>
</reference>
<protein>
    <submittedName>
        <fullName evidence="1">Uncharacterized protein</fullName>
    </submittedName>
</protein>
<organism evidence="1">
    <name type="scientific">Arundo donax</name>
    <name type="common">Giant reed</name>
    <name type="synonym">Donax arundinaceus</name>
    <dbReference type="NCBI Taxonomy" id="35708"/>
    <lineage>
        <taxon>Eukaryota</taxon>
        <taxon>Viridiplantae</taxon>
        <taxon>Streptophyta</taxon>
        <taxon>Embryophyta</taxon>
        <taxon>Tracheophyta</taxon>
        <taxon>Spermatophyta</taxon>
        <taxon>Magnoliopsida</taxon>
        <taxon>Liliopsida</taxon>
        <taxon>Poales</taxon>
        <taxon>Poaceae</taxon>
        <taxon>PACMAD clade</taxon>
        <taxon>Arundinoideae</taxon>
        <taxon>Arundineae</taxon>
        <taxon>Arundo</taxon>
    </lineage>
</organism>